<keyword evidence="3" id="KW-0378">Hydrolase</keyword>
<evidence type="ECO:0000313" key="5">
    <source>
        <dbReference type="EMBL" id="MFC4560447.1"/>
    </source>
</evidence>
<comment type="caution">
    <text evidence="5">The sequence shown here is derived from an EMBL/GenBank/DDBJ whole genome shotgun (WGS) entry which is preliminary data.</text>
</comment>
<dbReference type="NCBIfam" id="NF006579">
    <property type="entry name" value="PRK09104.1"/>
    <property type="match status" value="1"/>
</dbReference>
<keyword evidence="2" id="KW-0479">Metal-binding</keyword>
<dbReference type="InterPro" id="IPR011650">
    <property type="entry name" value="Peptidase_M20_dimer"/>
</dbReference>
<dbReference type="Proteomes" id="UP001595923">
    <property type="component" value="Unassembled WGS sequence"/>
</dbReference>
<gene>
    <name evidence="5" type="ORF">ACFO4E_01120</name>
</gene>
<dbReference type="InterPro" id="IPR002933">
    <property type="entry name" value="Peptidase_M20"/>
</dbReference>
<dbReference type="InterPro" id="IPR051458">
    <property type="entry name" value="Cyt/Met_Dipeptidase"/>
</dbReference>
<evidence type="ECO:0000256" key="3">
    <source>
        <dbReference type="ARBA" id="ARBA00022801"/>
    </source>
</evidence>
<organism evidence="5 6">
    <name type="scientific">Nocardiopsis mangrovi</name>
    <dbReference type="NCBI Taxonomy" id="1179818"/>
    <lineage>
        <taxon>Bacteria</taxon>
        <taxon>Bacillati</taxon>
        <taxon>Actinomycetota</taxon>
        <taxon>Actinomycetes</taxon>
        <taxon>Streptosporangiales</taxon>
        <taxon>Nocardiopsidaceae</taxon>
        <taxon>Nocardiopsis</taxon>
    </lineage>
</organism>
<keyword evidence="6" id="KW-1185">Reference proteome</keyword>
<name>A0ABV9DP77_9ACTN</name>
<dbReference type="Pfam" id="PF07687">
    <property type="entry name" value="M20_dimer"/>
    <property type="match status" value="1"/>
</dbReference>
<evidence type="ECO:0000256" key="2">
    <source>
        <dbReference type="ARBA" id="ARBA00022723"/>
    </source>
</evidence>
<dbReference type="EMBL" id="JBHSFQ010000001">
    <property type="protein sequence ID" value="MFC4560447.1"/>
    <property type="molecule type" value="Genomic_DNA"/>
</dbReference>
<dbReference type="Gene3D" id="3.30.70.360">
    <property type="match status" value="1"/>
</dbReference>
<protein>
    <submittedName>
        <fullName evidence="5">M20/M25/M40 family metallo-hydrolase</fullName>
    </submittedName>
</protein>
<sequence length="486" mass="50907">MDVRTYIEDRRAEFVGGLKEWLAIPSISADPGHRDDVRRSAAWLARHLEATGFPVVEVWETPGMPAVFAEWPAADPDAPVVLVYGHHDVQPADPVGEWETDPFTPVERGDRLIGRGASDDKGQVLFHTLGLRAALAASGADAPPVTVKLLVEGEEESGSPHFADLLTRNRDRLACDAAVISDTTMWAAGTPSMCVGMRGLTDGQIDVHGAETDLHSGSFGGAVPNPAEALADLLSGMHDADGRVAIPGFHDGAAEATEAERALIAKLPFDEAAWLRTAGGSTATAGEAGYSTLERVWVRPTAEINGMWSGHTGAGSKTIVPRSAHAKVSFRLVPGQEPLHVQDRVRAYVEAGLPPGLRAEVTFTGPGVRACASDISAVVGPSPALGGPAPAGSRLDGGTAVRAARTAMERAFGTEVLFTREGGSGPEADIADILGAPLVFVAVGLDDDRIHAPNEKVEIPLLLKGAESAAHLWAELGRARTGPADR</sequence>
<evidence type="ECO:0000256" key="1">
    <source>
        <dbReference type="ARBA" id="ARBA00022670"/>
    </source>
</evidence>
<dbReference type="RefSeq" id="WP_378570584.1">
    <property type="nucleotide sequence ID" value="NZ_JBHSFQ010000001.1"/>
</dbReference>
<accession>A0ABV9DP77</accession>
<dbReference type="Pfam" id="PF01546">
    <property type="entry name" value="Peptidase_M20"/>
    <property type="match status" value="1"/>
</dbReference>
<dbReference type="PANTHER" id="PTHR43270">
    <property type="entry name" value="BETA-ALA-HIS DIPEPTIDASE"/>
    <property type="match status" value="1"/>
</dbReference>
<dbReference type="SUPFAM" id="SSF53187">
    <property type="entry name" value="Zn-dependent exopeptidases"/>
    <property type="match status" value="1"/>
</dbReference>
<evidence type="ECO:0000259" key="4">
    <source>
        <dbReference type="Pfam" id="PF07687"/>
    </source>
</evidence>
<keyword evidence="1" id="KW-0645">Protease</keyword>
<reference evidence="6" key="1">
    <citation type="journal article" date="2019" name="Int. J. Syst. Evol. Microbiol.">
        <title>The Global Catalogue of Microorganisms (GCM) 10K type strain sequencing project: providing services to taxonomists for standard genome sequencing and annotation.</title>
        <authorList>
            <consortium name="The Broad Institute Genomics Platform"/>
            <consortium name="The Broad Institute Genome Sequencing Center for Infectious Disease"/>
            <person name="Wu L."/>
            <person name="Ma J."/>
        </authorList>
    </citation>
    <scope>NUCLEOTIDE SEQUENCE [LARGE SCALE GENOMIC DNA]</scope>
    <source>
        <strain evidence="6">XZYJ18</strain>
    </source>
</reference>
<proteinExistence type="predicted"/>
<dbReference type="Gene3D" id="3.40.630.10">
    <property type="entry name" value="Zn peptidases"/>
    <property type="match status" value="1"/>
</dbReference>
<feature type="domain" description="Peptidase M20 dimerisation" evidence="4">
    <location>
        <begin position="196"/>
        <end position="355"/>
    </location>
</feature>
<dbReference type="PANTHER" id="PTHR43270:SF12">
    <property type="entry name" value="SUCCINYL-DIAMINOPIMELATE DESUCCINYLASE"/>
    <property type="match status" value="1"/>
</dbReference>
<evidence type="ECO:0000313" key="6">
    <source>
        <dbReference type="Proteomes" id="UP001595923"/>
    </source>
</evidence>